<name>A0ABS1U028_9PROT</name>
<dbReference type="CDD" id="cd00564">
    <property type="entry name" value="TMP_TenI"/>
    <property type="match status" value="1"/>
</dbReference>
<organism evidence="2 3">
    <name type="scientific">Belnapia arida</name>
    <dbReference type="NCBI Taxonomy" id="2804533"/>
    <lineage>
        <taxon>Bacteria</taxon>
        <taxon>Pseudomonadati</taxon>
        <taxon>Pseudomonadota</taxon>
        <taxon>Alphaproteobacteria</taxon>
        <taxon>Acetobacterales</taxon>
        <taxon>Roseomonadaceae</taxon>
        <taxon>Belnapia</taxon>
    </lineage>
</organism>
<dbReference type="Pfam" id="PF02581">
    <property type="entry name" value="TMP-TENI"/>
    <property type="match status" value="1"/>
</dbReference>
<evidence type="ECO:0000259" key="1">
    <source>
        <dbReference type="Pfam" id="PF02581"/>
    </source>
</evidence>
<dbReference type="InterPro" id="IPR022998">
    <property type="entry name" value="ThiamineP_synth_TenI"/>
</dbReference>
<evidence type="ECO:0000313" key="2">
    <source>
        <dbReference type="EMBL" id="MBL6078034.1"/>
    </source>
</evidence>
<dbReference type="RefSeq" id="WP_202831184.1">
    <property type="nucleotide sequence ID" value="NZ_JAETWB010000002.1"/>
</dbReference>
<dbReference type="InterPro" id="IPR013785">
    <property type="entry name" value="Aldolase_TIM"/>
</dbReference>
<dbReference type="Proteomes" id="UP000660885">
    <property type="component" value="Unassembled WGS sequence"/>
</dbReference>
<dbReference type="EMBL" id="JAETWB010000002">
    <property type="protein sequence ID" value="MBL6078034.1"/>
    <property type="molecule type" value="Genomic_DNA"/>
</dbReference>
<comment type="caution">
    <text evidence="2">The sequence shown here is derived from an EMBL/GenBank/DDBJ whole genome shotgun (WGS) entry which is preliminary data.</text>
</comment>
<gene>
    <name evidence="2" type="ORF">JMJ56_08455</name>
</gene>
<keyword evidence="3" id="KW-1185">Reference proteome</keyword>
<accession>A0ABS1U028</accession>
<sequence>MEKLGAAARRLKPWAGPRLVLVSDPVRLPDPRALAARLPPGAAVLARGLAPGVTEGLAAIARRRRLRLLVGGDGRLALRLGAGLHLPDREGVAGLLPFLRARRGRHLLLTAAVHGRPGLARARRLAVDAVVVSPVFPTRSHPGARGLGPLRWAGLARQAGRPAIALGGVGPQNAGRVPRWAVGLAAIDGFRTL</sequence>
<dbReference type="Gene3D" id="3.20.20.70">
    <property type="entry name" value="Aldolase class I"/>
    <property type="match status" value="1"/>
</dbReference>
<dbReference type="InterPro" id="IPR036206">
    <property type="entry name" value="ThiamineP_synth_sf"/>
</dbReference>
<evidence type="ECO:0000313" key="3">
    <source>
        <dbReference type="Proteomes" id="UP000660885"/>
    </source>
</evidence>
<proteinExistence type="predicted"/>
<protein>
    <submittedName>
        <fullName evidence="2">Thiamine phosphate synthase</fullName>
    </submittedName>
</protein>
<feature type="domain" description="Thiamine phosphate synthase/TenI" evidence="1">
    <location>
        <begin position="55"/>
        <end position="179"/>
    </location>
</feature>
<reference evidence="2 3" key="1">
    <citation type="submission" date="2021-01" db="EMBL/GenBank/DDBJ databases">
        <title>Belnapia mucosa sp. nov. and Belnapia arida sp. nov., isolated from the Tabernas Desert (Almeria, Spain).</title>
        <authorList>
            <person name="Molina-Menor E."/>
            <person name="Vidal-Verdu A."/>
            <person name="Calonge A."/>
            <person name="Satari L."/>
            <person name="Pereto J."/>
            <person name="Porcar M."/>
        </authorList>
    </citation>
    <scope>NUCLEOTIDE SEQUENCE [LARGE SCALE GENOMIC DNA]</scope>
    <source>
        <strain evidence="2 3">T18</strain>
    </source>
</reference>
<dbReference type="SUPFAM" id="SSF51391">
    <property type="entry name" value="Thiamin phosphate synthase"/>
    <property type="match status" value="1"/>
</dbReference>